<dbReference type="InterPro" id="IPR036390">
    <property type="entry name" value="WH_DNA-bd_sf"/>
</dbReference>
<dbReference type="PANTHER" id="PTHR30118:SF15">
    <property type="entry name" value="TRANSCRIPTIONAL REGULATORY PROTEIN"/>
    <property type="match status" value="1"/>
</dbReference>
<protein>
    <submittedName>
        <fullName evidence="7">Transcriptional regulator, LysR family protein</fullName>
    </submittedName>
</protein>
<dbReference type="Pfam" id="PF03466">
    <property type="entry name" value="LysR_substrate"/>
    <property type="match status" value="1"/>
</dbReference>
<comment type="similarity">
    <text evidence="1">Belongs to the LysR transcriptional regulatory family.</text>
</comment>
<dbReference type="CDD" id="cd08417">
    <property type="entry name" value="PBP2_Nitroaromatics_like"/>
    <property type="match status" value="1"/>
</dbReference>
<dbReference type="PRINTS" id="PR00039">
    <property type="entry name" value="HTHLYSR"/>
</dbReference>
<dbReference type="InterPro" id="IPR037402">
    <property type="entry name" value="YidZ_PBP2"/>
</dbReference>
<dbReference type="InterPro" id="IPR036388">
    <property type="entry name" value="WH-like_DNA-bd_sf"/>
</dbReference>
<dbReference type="Pfam" id="PF00126">
    <property type="entry name" value="HTH_1"/>
    <property type="match status" value="1"/>
</dbReference>
<dbReference type="Proteomes" id="UP000053859">
    <property type="component" value="Unassembled WGS sequence"/>
</dbReference>
<feature type="region of interest" description="Disordered" evidence="5">
    <location>
        <begin position="299"/>
        <end position="320"/>
    </location>
</feature>
<dbReference type="PANTHER" id="PTHR30118">
    <property type="entry name" value="HTH-TYPE TRANSCRIPTIONAL REGULATOR LEUO-RELATED"/>
    <property type="match status" value="1"/>
</dbReference>
<evidence type="ECO:0000313" key="7">
    <source>
        <dbReference type="EMBL" id="GAP49816.1"/>
    </source>
</evidence>
<keyword evidence="4" id="KW-0804">Transcription</keyword>
<gene>
    <name evidence="7" type="ORF">SAZU_4678</name>
</gene>
<dbReference type="PATRIC" id="fig|146537.3.peg.4926"/>
<dbReference type="InterPro" id="IPR050389">
    <property type="entry name" value="LysR-type_TF"/>
</dbReference>
<feature type="compositionally biased region" description="Low complexity" evidence="5">
    <location>
        <begin position="311"/>
        <end position="320"/>
    </location>
</feature>
<reference evidence="7" key="1">
    <citation type="journal article" date="2015" name="Genome Announc.">
        <title>Draft Genome Sequence of Thiostrepton-Producing Streptomyces azureus ATCC 14921.</title>
        <authorList>
            <person name="Sakihara K."/>
            <person name="Maeda J."/>
            <person name="Tashiro K."/>
            <person name="Fujino Y."/>
            <person name="Kuhara S."/>
            <person name="Ohshima T."/>
            <person name="Ogata S."/>
            <person name="Doi K."/>
        </authorList>
    </citation>
    <scope>NUCLEOTIDE SEQUENCE [LARGE SCALE GENOMIC DNA]</scope>
    <source>
        <strain evidence="7">ATCC14921</strain>
    </source>
</reference>
<dbReference type="InterPro" id="IPR005119">
    <property type="entry name" value="LysR_subst-bd"/>
</dbReference>
<evidence type="ECO:0000259" key="6">
    <source>
        <dbReference type="PROSITE" id="PS50931"/>
    </source>
</evidence>
<dbReference type="Gene3D" id="1.10.10.10">
    <property type="entry name" value="Winged helix-like DNA-binding domain superfamily/Winged helix DNA-binding domain"/>
    <property type="match status" value="1"/>
</dbReference>
<dbReference type="AlphaFoldDB" id="A0A0K8PPN4"/>
<keyword evidence="8" id="KW-1185">Reference proteome</keyword>
<dbReference type="PROSITE" id="PS50931">
    <property type="entry name" value="HTH_LYSR"/>
    <property type="match status" value="1"/>
</dbReference>
<evidence type="ECO:0000313" key="8">
    <source>
        <dbReference type="Proteomes" id="UP000053859"/>
    </source>
</evidence>
<evidence type="ECO:0000256" key="5">
    <source>
        <dbReference type="SAM" id="MobiDB-lite"/>
    </source>
</evidence>
<evidence type="ECO:0000256" key="3">
    <source>
        <dbReference type="ARBA" id="ARBA00023125"/>
    </source>
</evidence>
<dbReference type="InterPro" id="IPR000847">
    <property type="entry name" value="LysR_HTH_N"/>
</dbReference>
<dbReference type="SUPFAM" id="SSF53850">
    <property type="entry name" value="Periplasmic binding protein-like II"/>
    <property type="match status" value="1"/>
</dbReference>
<keyword evidence="3" id="KW-0238">DNA-binding</keyword>
<evidence type="ECO:0000256" key="4">
    <source>
        <dbReference type="ARBA" id="ARBA00023163"/>
    </source>
</evidence>
<dbReference type="Gene3D" id="3.40.190.10">
    <property type="entry name" value="Periplasmic binding protein-like II"/>
    <property type="match status" value="2"/>
</dbReference>
<feature type="domain" description="HTH lysR-type" evidence="6">
    <location>
        <begin position="8"/>
        <end position="64"/>
    </location>
</feature>
<proteinExistence type="inferred from homology"/>
<dbReference type="GO" id="GO:0003677">
    <property type="term" value="F:DNA binding"/>
    <property type="evidence" value="ECO:0007669"/>
    <property type="project" value="UniProtKB-KW"/>
</dbReference>
<organism evidence="7 8">
    <name type="scientific">Streptomyces azureus</name>
    <dbReference type="NCBI Taxonomy" id="146537"/>
    <lineage>
        <taxon>Bacteria</taxon>
        <taxon>Bacillati</taxon>
        <taxon>Actinomycetota</taxon>
        <taxon>Actinomycetes</taxon>
        <taxon>Kitasatosporales</taxon>
        <taxon>Streptomycetaceae</taxon>
        <taxon>Streptomyces</taxon>
    </lineage>
</organism>
<sequence>MSHLRNADLNLLQALAVLLEERHVTRAADRFHLSQSAMSRVLLRLRETFGDELMVRTRGGYEPTPRGLQIQSELAELLPRLEALLRGDAFDPSTANRHFRVHCTDFATSLFGPALFPRFFREAPGMSLTVAPVSDHSFADVEQGRADLVFSGVVAPRALRWETLFEEEFACLMSRDHPVAGDPLTMDDFIAYPHVVVKLFAEGQAMVERRLDEYGLRRPVGLRVPYFSAAVTAVPGTELIATLPRRAVLAYADDPAYRVAAPPEELLPFPYGIAWHPRVDGDPAHQWLRRVVRETATQVIGRGPADDDSAAEAPAGRYSG</sequence>
<accession>A0A0K8PPN4</accession>
<dbReference type="SUPFAM" id="SSF46785">
    <property type="entry name" value="Winged helix' DNA-binding domain"/>
    <property type="match status" value="1"/>
</dbReference>
<evidence type="ECO:0000256" key="1">
    <source>
        <dbReference type="ARBA" id="ARBA00009437"/>
    </source>
</evidence>
<evidence type="ECO:0000256" key="2">
    <source>
        <dbReference type="ARBA" id="ARBA00023015"/>
    </source>
</evidence>
<dbReference type="EMBL" id="DF968315">
    <property type="protein sequence ID" value="GAP49816.1"/>
    <property type="molecule type" value="Genomic_DNA"/>
</dbReference>
<name>A0A0K8PPN4_STRAJ</name>
<dbReference type="GO" id="GO:0003700">
    <property type="term" value="F:DNA-binding transcription factor activity"/>
    <property type="evidence" value="ECO:0007669"/>
    <property type="project" value="InterPro"/>
</dbReference>
<dbReference type="RefSeq" id="WP_063888938.1">
    <property type="nucleotide sequence ID" value="NZ_DF968315.1"/>
</dbReference>
<keyword evidence="2" id="KW-0805">Transcription regulation</keyword>
<dbReference type="OrthoDB" id="8717159at2"/>